<gene>
    <name evidence="7" type="ORF">GCM10007392_39350</name>
</gene>
<keyword evidence="3 7" id="KW-0255">Endonuclease</keyword>
<evidence type="ECO:0000256" key="5">
    <source>
        <dbReference type="ARBA" id="ARBA00023157"/>
    </source>
</evidence>
<organism evidence="7 8">
    <name type="scientific">Saccharospirillum salsuginis</name>
    <dbReference type="NCBI Taxonomy" id="418750"/>
    <lineage>
        <taxon>Bacteria</taxon>
        <taxon>Pseudomonadati</taxon>
        <taxon>Pseudomonadota</taxon>
        <taxon>Gammaproteobacteria</taxon>
        <taxon>Oceanospirillales</taxon>
        <taxon>Saccharospirillaceae</taxon>
        <taxon>Saccharospirillum</taxon>
    </lineage>
</organism>
<keyword evidence="2" id="KW-0479">Metal-binding</keyword>
<dbReference type="Pfam" id="PF02265">
    <property type="entry name" value="S1-P1_nuclease"/>
    <property type="match status" value="1"/>
</dbReference>
<dbReference type="InterPro" id="IPR003154">
    <property type="entry name" value="S1/P1nuclease"/>
</dbReference>
<dbReference type="GO" id="GO:0016788">
    <property type="term" value="F:hydrolase activity, acting on ester bonds"/>
    <property type="evidence" value="ECO:0007669"/>
    <property type="project" value="InterPro"/>
</dbReference>
<dbReference type="Gene3D" id="1.10.575.10">
    <property type="entry name" value="P1 Nuclease"/>
    <property type="match status" value="1"/>
</dbReference>
<proteinExistence type="predicted"/>
<sequence>MAGRTPQSARLILFVLALGLGGLAQAFTEPGYKVPIQLAQFHLTEAARAGLAGLYGEQWAREMIQLSDWAKAQRPSRGLRVVLFDADDTGFDVAKHCPNNGCVVGAVMESHHVLSRDGFSDDQKRQAVQYLMHFITELHIPVNAGLKSDQGGRLVWLRDSELNRVHLSEVWNDRLYDRLPGTWFSQAQRLERDLTDETLREWTASVRPVDWAWETHQLALDEAYPMAGRGQYDAIFVREALPLLERQLTKSGLRLAALLNAAFAPQPAEGSTE</sequence>
<evidence type="ECO:0000313" key="7">
    <source>
        <dbReference type="EMBL" id="GGX67800.1"/>
    </source>
</evidence>
<evidence type="ECO:0000313" key="8">
    <source>
        <dbReference type="Proteomes" id="UP000626148"/>
    </source>
</evidence>
<evidence type="ECO:0000256" key="6">
    <source>
        <dbReference type="ARBA" id="ARBA00023180"/>
    </source>
</evidence>
<reference evidence="7" key="1">
    <citation type="journal article" date="2014" name="Int. J. Syst. Evol. Microbiol.">
        <title>Complete genome sequence of Corynebacterium casei LMG S-19264T (=DSM 44701T), isolated from a smear-ripened cheese.</title>
        <authorList>
            <consortium name="US DOE Joint Genome Institute (JGI-PGF)"/>
            <person name="Walter F."/>
            <person name="Albersmeier A."/>
            <person name="Kalinowski J."/>
            <person name="Ruckert C."/>
        </authorList>
    </citation>
    <scope>NUCLEOTIDE SEQUENCE</scope>
    <source>
        <strain evidence="7">KCTC 22169</strain>
    </source>
</reference>
<keyword evidence="4" id="KW-0378">Hydrolase</keyword>
<dbReference type="PANTHER" id="PTHR33146">
    <property type="entry name" value="ENDONUCLEASE 4"/>
    <property type="match status" value="1"/>
</dbReference>
<dbReference type="EMBL" id="BMXR01000011">
    <property type="protein sequence ID" value="GGX67800.1"/>
    <property type="molecule type" value="Genomic_DNA"/>
</dbReference>
<accession>A0A918KLG4</accession>
<reference evidence="7" key="2">
    <citation type="submission" date="2020-09" db="EMBL/GenBank/DDBJ databases">
        <authorList>
            <person name="Sun Q."/>
            <person name="Kim S."/>
        </authorList>
    </citation>
    <scope>NUCLEOTIDE SEQUENCE</scope>
    <source>
        <strain evidence="7">KCTC 22169</strain>
    </source>
</reference>
<dbReference type="GO" id="GO:0046872">
    <property type="term" value="F:metal ion binding"/>
    <property type="evidence" value="ECO:0007669"/>
    <property type="project" value="UniProtKB-KW"/>
</dbReference>
<dbReference type="GO" id="GO:0003676">
    <property type="term" value="F:nucleic acid binding"/>
    <property type="evidence" value="ECO:0007669"/>
    <property type="project" value="InterPro"/>
</dbReference>
<dbReference type="AlphaFoldDB" id="A0A918KLG4"/>
<name>A0A918KLG4_9GAMM</name>
<dbReference type="Proteomes" id="UP000626148">
    <property type="component" value="Unassembled WGS sequence"/>
</dbReference>
<protein>
    <submittedName>
        <fullName evidence="7">Endonuclease</fullName>
    </submittedName>
</protein>
<dbReference type="GO" id="GO:0006308">
    <property type="term" value="P:DNA catabolic process"/>
    <property type="evidence" value="ECO:0007669"/>
    <property type="project" value="InterPro"/>
</dbReference>
<evidence type="ECO:0000256" key="4">
    <source>
        <dbReference type="ARBA" id="ARBA00022801"/>
    </source>
</evidence>
<dbReference type="GO" id="GO:0004519">
    <property type="term" value="F:endonuclease activity"/>
    <property type="evidence" value="ECO:0007669"/>
    <property type="project" value="UniProtKB-KW"/>
</dbReference>
<evidence type="ECO:0000256" key="1">
    <source>
        <dbReference type="ARBA" id="ARBA00022722"/>
    </source>
</evidence>
<evidence type="ECO:0000256" key="3">
    <source>
        <dbReference type="ARBA" id="ARBA00022759"/>
    </source>
</evidence>
<evidence type="ECO:0000256" key="2">
    <source>
        <dbReference type="ARBA" id="ARBA00022723"/>
    </source>
</evidence>
<keyword evidence="1" id="KW-0540">Nuclease</keyword>
<keyword evidence="6" id="KW-0325">Glycoprotein</keyword>
<dbReference type="RefSeq" id="WP_189611944.1">
    <property type="nucleotide sequence ID" value="NZ_BMXR01000011.1"/>
</dbReference>
<dbReference type="InterPro" id="IPR008947">
    <property type="entry name" value="PLipase_C/P1_nuclease_dom_sf"/>
</dbReference>
<comment type="caution">
    <text evidence="7">The sequence shown here is derived from an EMBL/GenBank/DDBJ whole genome shotgun (WGS) entry which is preliminary data.</text>
</comment>
<dbReference type="SUPFAM" id="SSF48537">
    <property type="entry name" value="Phospholipase C/P1 nuclease"/>
    <property type="match status" value="1"/>
</dbReference>
<dbReference type="PANTHER" id="PTHR33146:SF26">
    <property type="entry name" value="ENDONUCLEASE 4"/>
    <property type="match status" value="1"/>
</dbReference>
<keyword evidence="5" id="KW-1015">Disulfide bond</keyword>
<keyword evidence="8" id="KW-1185">Reference proteome</keyword>